<dbReference type="GO" id="GO:0006412">
    <property type="term" value="P:translation"/>
    <property type="evidence" value="ECO:0007669"/>
    <property type="project" value="InterPro"/>
</dbReference>
<proteinExistence type="inferred from homology"/>
<dbReference type="GO" id="GO:0009507">
    <property type="term" value="C:chloroplast"/>
    <property type="evidence" value="ECO:0007669"/>
    <property type="project" value="UniProtKB-SubCell"/>
</dbReference>
<evidence type="ECO:0000313" key="6">
    <source>
        <dbReference type="EMBL" id="AEJ72976.1"/>
    </source>
</evidence>
<dbReference type="EMBL" id="JN039300">
    <property type="protein sequence ID" value="AEJ72976.1"/>
    <property type="molecule type" value="Genomic_DNA"/>
</dbReference>
<organism evidence="6">
    <name type="scientific">Karlodinium veneficum</name>
    <name type="common">Dinoflagellate</name>
    <name type="synonym">Karlodinium micrum</name>
    <dbReference type="NCBI Taxonomy" id="407301"/>
    <lineage>
        <taxon>Eukaryota</taxon>
        <taxon>Sar</taxon>
        <taxon>Alveolata</taxon>
        <taxon>Dinophyceae</taxon>
        <taxon>Gymnodiniales</taxon>
        <taxon>Kareniaceae</taxon>
        <taxon>Karlodinium</taxon>
    </lineage>
</organism>
<dbReference type="PROSITE" id="PS00701">
    <property type="entry name" value="RIBOSOMAL_L16_2"/>
    <property type="match status" value="1"/>
</dbReference>
<evidence type="ECO:0000256" key="2">
    <source>
        <dbReference type="ARBA" id="ARBA00022980"/>
    </source>
</evidence>
<dbReference type="InterPro" id="IPR047873">
    <property type="entry name" value="Ribosomal_uL16"/>
</dbReference>
<sequence>MLFPKKTKYRKQHRRKSKGKVIDIIYFGEYGLKTHTDGAISSRQIESVRRNLKRSVRRTGQLWIRIFPDNSRTERPTESRMGAGKGAVAYWTAEVKSGTVLFELIGINREKARKVLKQATTKLSIKVFFVKYNSYDL</sequence>
<dbReference type="GO" id="GO:0005840">
    <property type="term" value="C:ribosome"/>
    <property type="evidence" value="ECO:0007669"/>
    <property type="project" value="UniProtKB-KW"/>
</dbReference>
<dbReference type="PANTHER" id="PTHR12220">
    <property type="entry name" value="50S/60S RIBOSOMAL PROTEIN L16"/>
    <property type="match status" value="1"/>
</dbReference>
<protein>
    <recommendedName>
        <fullName evidence="5">50S ribosomal protein L16, chloroplastic</fullName>
    </recommendedName>
</protein>
<dbReference type="InterPro" id="IPR000114">
    <property type="entry name" value="Ribosomal_uL16_bact-type"/>
</dbReference>
<evidence type="ECO:0000256" key="1">
    <source>
        <dbReference type="ARBA" id="ARBA00008931"/>
    </source>
</evidence>
<reference evidence="6" key="1">
    <citation type="journal article" date="2011" name="PLoS ONE">
        <title>Genome evolution of a tertiary dinoflagellate plastid.</title>
        <authorList>
            <person name="Gabrielsen T.M."/>
            <person name="Minge M.A."/>
            <person name="Espelund M."/>
            <person name="Tooming-Klunderud A."/>
            <person name="Patil V."/>
            <person name="Nederbragt A.J."/>
            <person name="Otis C."/>
            <person name="Turmel M."/>
            <person name="Shalchian-Tabrizi K."/>
            <person name="Lemieux C."/>
            <person name="Jakobsen K.S."/>
        </authorList>
    </citation>
    <scope>NUCLEOTIDE SEQUENCE</scope>
</reference>
<name>G1E787_KARVE</name>
<dbReference type="PANTHER" id="PTHR12220:SF13">
    <property type="entry name" value="LARGE RIBOSOMAL SUBUNIT PROTEIN UL16M"/>
    <property type="match status" value="1"/>
</dbReference>
<comment type="subunit">
    <text evidence="5">Part of the 50S ribosomal subunit.</text>
</comment>
<dbReference type="CDD" id="cd01433">
    <property type="entry name" value="Ribosomal_L16_L10e"/>
    <property type="match status" value="1"/>
</dbReference>
<geneLocation type="chloroplast" evidence="6"/>
<dbReference type="FunFam" id="3.90.1170.10:FF:000001">
    <property type="entry name" value="50S ribosomal protein L16"/>
    <property type="match status" value="1"/>
</dbReference>
<dbReference type="Gene3D" id="3.90.1170.10">
    <property type="entry name" value="Ribosomal protein L10e/L16"/>
    <property type="match status" value="1"/>
</dbReference>
<dbReference type="AlphaFoldDB" id="G1E787"/>
<dbReference type="GO" id="GO:0003735">
    <property type="term" value="F:structural constituent of ribosome"/>
    <property type="evidence" value="ECO:0007669"/>
    <property type="project" value="InterPro"/>
</dbReference>
<dbReference type="InterPro" id="IPR020798">
    <property type="entry name" value="Ribosomal_uL16_CS"/>
</dbReference>
<comment type="similarity">
    <text evidence="1 4">Belongs to the universal ribosomal protein uL16 family.</text>
</comment>
<dbReference type="GO" id="GO:1990904">
    <property type="term" value="C:ribonucleoprotein complex"/>
    <property type="evidence" value="ECO:0007669"/>
    <property type="project" value="UniProtKB-KW"/>
</dbReference>
<gene>
    <name evidence="6" type="primary">rpl16</name>
</gene>
<dbReference type="SUPFAM" id="SSF54686">
    <property type="entry name" value="Ribosomal protein L16p/L10e"/>
    <property type="match status" value="1"/>
</dbReference>
<accession>G1E787</accession>
<dbReference type="GO" id="GO:0019843">
    <property type="term" value="F:rRNA binding"/>
    <property type="evidence" value="ECO:0007669"/>
    <property type="project" value="InterPro"/>
</dbReference>
<keyword evidence="2 4" id="KW-0689">Ribosomal protein</keyword>
<dbReference type="PRINTS" id="PR00060">
    <property type="entry name" value="RIBOSOMALL16"/>
</dbReference>
<dbReference type="NCBIfam" id="TIGR01164">
    <property type="entry name" value="rplP_bact"/>
    <property type="match status" value="1"/>
</dbReference>
<comment type="subcellular location">
    <subcellularLocation>
        <location evidence="5">Plastid</location>
        <location evidence="5">Chloroplast</location>
    </subcellularLocation>
</comment>
<dbReference type="InterPro" id="IPR016180">
    <property type="entry name" value="Ribosomal_uL16_dom"/>
</dbReference>
<evidence type="ECO:0000256" key="3">
    <source>
        <dbReference type="ARBA" id="ARBA00023274"/>
    </source>
</evidence>
<dbReference type="PROSITE" id="PS00586">
    <property type="entry name" value="RIBOSOMAL_L16_1"/>
    <property type="match status" value="1"/>
</dbReference>
<evidence type="ECO:0000256" key="5">
    <source>
        <dbReference type="RuleBase" id="RU004415"/>
    </source>
</evidence>
<keyword evidence="5 6" id="KW-0150">Chloroplast</keyword>
<keyword evidence="3 4" id="KW-0687">Ribonucleoprotein</keyword>
<dbReference type="Pfam" id="PF00252">
    <property type="entry name" value="Ribosomal_L16"/>
    <property type="match status" value="1"/>
</dbReference>
<keyword evidence="5 6" id="KW-0934">Plastid</keyword>
<dbReference type="InterPro" id="IPR036920">
    <property type="entry name" value="Ribosomal_uL16_sf"/>
</dbReference>
<evidence type="ECO:0000256" key="4">
    <source>
        <dbReference type="RuleBase" id="RU004413"/>
    </source>
</evidence>